<evidence type="ECO:0000256" key="2">
    <source>
        <dbReference type="SAM" id="MobiDB-lite"/>
    </source>
</evidence>
<sequence length="420" mass="46480">MTDGPEEIPRPVLVQPLSFHVAPSEVGRQLPAREVTRASISGAYVQFILFCNPAIGQTSDTVALVETFSSPPTSNKKVFHVYDIFLQVKRLYELDTKTWIQLALDLGIEPATADEGAGASQRIHQYIVRLKRWLKLTHVDPFFHYLVGKPHDYYLKIPSLTDPHPADGRDGVLMGDDLALRALNPDLRPKRGRKRLQSAMEDLPVEQQHSLPKVAPEHHLPLTATPLSAFPRSAVDNHAREPWSSVSARFPTSIGTPAAEPRSAFSTFHASPHKEFNRPSKLPQNPPPDADWLSQSQQAAARNPMAPSLPDQSPIAPMSAVSASSHTSRPSKQRLQLQVPDHVGGPVRLMTPVATARNDTGMASRQPSNSNVALEANDTQGTTVDWRQRCLQLEMENKELRLRLERARIQMIEIAATLSG</sequence>
<dbReference type="GO" id="GO:0003688">
    <property type="term" value="F:DNA replication origin binding"/>
    <property type="evidence" value="ECO:0007669"/>
    <property type="project" value="TreeGrafter"/>
</dbReference>
<dbReference type="PANTHER" id="PTHR42048:SF1">
    <property type="entry name" value="ARS-BINDING PROTEIN 2"/>
    <property type="match status" value="1"/>
</dbReference>
<organism evidence="3 4">
    <name type="scientific">Myriangium duriaei CBS 260.36</name>
    <dbReference type="NCBI Taxonomy" id="1168546"/>
    <lineage>
        <taxon>Eukaryota</taxon>
        <taxon>Fungi</taxon>
        <taxon>Dikarya</taxon>
        <taxon>Ascomycota</taxon>
        <taxon>Pezizomycotina</taxon>
        <taxon>Dothideomycetes</taxon>
        <taxon>Dothideomycetidae</taxon>
        <taxon>Myriangiales</taxon>
        <taxon>Myriangiaceae</taxon>
        <taxon>Myriangium</taxon>
    </lineage>
</organism>
<reference evidence="3" key="1">
    <citation type="journal article" date="2020" name="Stud. Mycol.">
        <title>101 Dothideomycetes genomes: a test case for predicting lifestyles and emergence of pathogens.</title>
        <authorList>
            <person name="Haridas S."/>
            <person name="Albert R."/>
            <person name="Binder M."/>
            <person name="Bloem J."/>
            <person name="Labutti K."/>
            <person name="Salamov A."/>
            <person name="Andreopoulos B."/>
            <person name="Baker S."/>
            <person name="Barry K."/>
            <person name="Bills G."/>
            <person name="Bluhm B."/>
            <person name="Cannon C."/>
            <person name="Castanera R."/>
            <person name="Culley D."/>
            <person name="Daum C."/>
            <person name="Ezra D."/>
            <person name="Gonzalez J."/>
            <person name="Henrissat B."/>
            <person name="Kuo A."/>
            <person name="Liang C."/>
            <person name="Lipzen A."/>
            <person name="Lutzoni F."/>
            <person name="Magnuson J."/>
            <person name="Mondo S."/>
            <person name="Nolan M."/>
            <person name="Ohm R."/>
            <person name="Pangilinan J."/>
            <person name="Park H.-J."/>
            <person name="Ramirez L."/>
            <person name="Alfaro M."/>
            <person name="Sun H."/>
            <person name="Tritt A."/>
            <person name="Yoshinaga Y."/>
            <person name="Zwiers L.-H."/>
            <person name="Turgeon B."/>
            <person name="Goodwin S."/>
            <person name="Spatafora J."/>
            <person name="Crous P."/>
            <person name="Grigoriev I."/>
        </authorList>
    </citation>
    <scope>NUCLEOTIDE SEQUENCE</scope>
    <source>
        <strain evidence="3">CBS 260.36</strain>
    </source>
</reference>
<gene>
    <name evidence="3" type="ORF">K461DRAFT_96515</name>
</gene>
<dbReference type="PANTHER" id="PTHR42048">
    <property type="entry name" value="ARS-BINDING PROTEIN 2"/>
    <property type="match status" value="1"/>
</dbReference>
<dbReference type="AlphaFoldDB" id="A0A9P4MKN2"/>
<dbReference type="Pfam" id="PF09441">
    <property type="entry name" value="Abp2"/>
    <property type="match status" value="1"/>
</dbReference>
<protein>
    <submittedName>
        <fullName evidence="3">Uncharacterized protein</fullName>
    </submittedName>
</protein>
<dbReference type="Proteomes" id="UP000799439">
    <property type="component" value="Unassembled WGS sequence"/>
</dbReference>
<evidence type="ECO:0000313" key="3">
    <source>
        <dbReference type="EMBL" id="KAF2156477.1"/>
    </source>
</evidence>
<feature type="region of interest" description="Disordered" evidence="2">
    <location>
        <begin position="241"/>
        <end position="336"/>
    </location>
</feature>
<evidence type="ECO:0000256" key="1">
    <source>
        <dbReference type="SAM" id="Coils"/>
    </source>
</evidence>
<evidence type="ECO:0000313" key="4">
    <source>
        <dbReference type="Proteomes" id="UP000799439"/>
    </source>
</evidence>
<dbReference type="OrthoDB" id="2104370at2759"/>
<proteinExistence type="predicted"/>
<feature type="coiled-coil region" evidence="1">
    <location>
        <begin position="390"/>
        <end position="417"/>
    </location>
</feature>
<dbReference type="InterPro" id="IPR018562">
    <property type="entry name" value="ARS-binding_2"/>
</dbReference>
<comment type="caution">
    <text evidence="3">The sequence shown here is derived from an EMBL/GenBank/DDBJ whole genome shotgun (WGS) entry which is preliminary data.</text>
</comment>
<dbReference type="EMBL" id="ML996082">
    <property type="protein sequence ID" value="KAF2156477.1"/>
    <property type="molecule type" value="Genomic_DNA"/>
</dbReference>
<accession>A0A9P4MKN2</accession>
<name>A0A9P4MKN2_9PEZI</name>
<feature type="compositionally biased region" description="Polar residues" evidence="2">
    <location>
        <begin position="321"/>
        <end position="336"/>
    </location>
</feature>
<keyword evidence="1" id="KW-0175">Coiled coil</keyword>
<keyword evidence="4" id="KW-1185">Reference proteome</keyword>